<organism evidence="2 3">
    <name type="scientific">Sporormia fimetaria CBS 119925</name>
    <dbReference type="NCBI Taxonomy" id="1340428"/>
    <lineage>
        <taxon>Eukaryota</taxon>
        <taxon>Fungi</taxon>
        <taxon>Dikarya</taxon>
        <taxon>Ascomycota</taxon>
        <taxon>Pezizomycotina</taxon>
        <taxon>Dothideomycetes</taxon>
        <taxon>Pleosporomycetidae</taxon>
        <taxon>Pleosporales</taxon>
        <taxon>Sporormiaceae</taxon>
        <taxon>Sporormia</taxon>
    </lineage>
</organism>
<evidence type="ECO:0000313" key="3">
    <source>
        <dbReference type="Proteomes" id="UP000799440"/>
    </source>
</evidence>
<reference evidence="2" key="1">
    <citation type="journal article" date="2020" name="Stud. Mycol.">
        <title>101 Dothideomycetes genomes: a test case for predicting lifestyles and emergence of pathogens.</title>
        <authorList>
            <person name="Haridas S."/>
            <person name="Albert R."/>
            <person name="Binder M."/>
            <person name="Bloem J."/>
            <person name="Labutti K."/>
            <person name="Salamov A."/>
            <person name="Andreopoulos B."/>
            <person name="Baker S."/>
            <person name="Barry K."/>
            <person name="Bills G."/>
            <person name="Bluhm B."/>
            <person name="Cannon C."/>
            <person name="Castanera R."/>
            <person name="Culley D."/>
            <person name="Daum C."/>
            <person name="Ezra D."/>
            <person name="Gonzalez J."/>
            <person name="Henrissat B."/>
            <person name="Kuo A."/>
            <person name="Liang C."/>
            <person name="Lipzen A."/>
            <person name="Lutzoni F."/>
            <person name="Magnuson J."/>
            <person name="Mondo S."/>
            <person name="Nolan M."/>
            <person name="Ohm R."/>
            <person name="Pangilinan J."/>
            <person name="Park H.-J."/>
            <person name="Ramirez L."/>
            <person name="Alfaro M."/>
            <person name="Sun H."/>
            <person name="Tritt A."/>
            <person name="Yoshinaga Y."/>
            <person name="Zwiers L.-H."/>
            <person name="Turgeon B."/>
            <person name="Goodwin S."/>
            <person name="Spatafora J."/>
            <person name="Crous P."/>
            <person name="Grigoriev I."/>
        </authorList>
    </citation>
    <scope>NUCLEOTIDE SEQUENCE</scope>
    <source>
        <strain evidence="2">CBS 119925</strain>
    </source>
</reference>
<accession>A0A6A6V5T3</accession>
<sequence>MFILLVLERKKECPYLVYVRTTTNHVDILIGHLENLSSIHQKPAHSCIEEDHDFSEGPSRKKRKITHAEAFSPPTEQQIHDYLNTKFEAKVAFAELATGLAFAEFLPPHVQNEASPLADKRLWEKTHLDVSKEAEALGHDNLPSGRKSKGGEKGQEESDDRPDLRDIDRSMPPPQIPSGLRVYYEEAVKHLADYHTVNNKDLAFETCRPSSADMKVFPSDRPSTSSQAQAEPDPNLKYFPRSQMREYVRLAFQEYHEESLILSPLLHYSTKRFEVHRPAVLSQE</sequence>
<feature type="region of interest" description="Disordered" evidence="1">
    <location>
        <begin position="216"/>
        <end position="236"/>
    </location>
</feature>
<dbReference type="EMBL" id="MU006579">
    <property type="protein sequence ID" value="KAF2746022.1"/>
    <property type="molecule type" value="Genomic_DNA"/>
</dbReference>
<dbReference type="Proteomes" id="UP000799440">
    <property type="component" value="Unassembled WGS sequence"/>
</dbReference>
<evidence type="ECO:0000256" key="1">
    <source>
        <dbReference type="SAM" id="MobiDB-lite"/>
    </source>
</evidence>
<name>A0A6A6V5T3_9PLEO</name>
<gene>
    <name evidence="2" type="ORF">M011DRAFT_478414</name>
</gene>
<protein>
    <submittedName>
        <fullName evidence="2">Uncharacterized protein</fullName>
    </submittedName>
</protein>
<feature type="compositionally biased region" description="Basic and acidic residues" evidence="1">
    <location>
        <begin position="149"/>
        <end position="169"/>
    </location>
</feature>
<proteinExistence type="predicted"/>
<dbReference type="AlphaFoldDB" id="A0A6A6V5T3"/>
<feature type="region of interest" description="Disordered" evidence="1">
    <location>
        <begin position="133"/>
        <end position="178"/>
    </location>
</feature>
<keyword evidence="3" id="KW-1185">Reference proteome</keyword>
<evidence type="ECO:0000313" key="2">
    <source>
        <dbReference type="EMBL" id="KAF2746022.1"/>
    </source>
</evidence>